<dbReference type="InterPro" id="IPR051280">
    <property type="entry name" value="Cl-channel/antiporter"/>
</dbReference>
<dbReference type="InterPro" id="IPR001807">
    <property type="entry name" value="ClC"/>
</dbReference>
<dbReference type="PRINTS" id="PR00762">
    <property type="entry name" value="CLCHANNEL"/>
</dbReference>
<keyword evidence="6" id="KW-0472">Membrane</keyword>
<dbReference type="SUPFAM" id="SSF81340">
    <property type="entry name" value="Clc chloride channel"/>
    <property type="match status" value="1"/>
</dbReference>
<accession>A0AA38LCF5</accession>
<organism evidence="7 8">
    <name type="scientific">Taxus chinensis</name>
    <name type="common">Chinese yew</name>
    <name type="synonym">Taxus wallichiana var. chinensis</name>
    <dbReference type="NCBI Taxonomy" id="29808"/>
    <lineage>
        <taxon>Eukaryota</taxon>
        <taxon>Viridiplantae</taxon>
        <taxon>Streptophyta</taxon>
        <taxon>Embryophyta</taxon>
        <taxon>Tracheophyta</taxon>
        <taxon>Spermatophyta</taxon>
        <taxon>Pinopsida</taxon>
        <taxon>Pinidae</taxon>
        <taxon>Conifers II</taxon>
        <taxon>Cupressales</taxon>
        <taxon>Taxaceae</taxon>
        <taxon>Taxus</taxon>
    </lineage>
</organism>
<dbReference type="AlphaFoldDB" id="A0AA38LCF5"/>
<dbReference type="PANTHER" id="PTHR11689:SF144">
    <property type="entry name" value="CHLORIDE CHANNEL PROTEIN"/>
    <property type="match status" value="1"/>
</dbReference>
<keyword evidence="2" id="KW-0812">Transmembrane</keyword>
<dbReference type="EMBL" id="JAHRHJ020000004">
    <property type="protein sequence ID" value="KAH9318966.1"/>
    <property type="molecule type" value="Genomic_DNA"/>
</dbReference>
<protein>
    <recommendedName>
        <fullName evidence="9">Chloride channel protein</fullName>
    </recommendedName>
</protein>
<evidence type="ECO:0000256" key="3">
    <source>
        <dbReference type="ARBA" id="ARBA00022737"/>
    </source>
</evidence>
<evidence type="ECO:0000313" key="8">
    <source>
        <dbReference type="Proteomes" id="UP000824469"/>
    </source>
</evidence>
<keyword evidence="4" id="KW-1133">Transmembrane helix</keyword>
<reference evidence="7 8" key="1">
    <citation type="journal article" date="2021" name="Nat. Plants">
        <title>The Taxus genome provides insights into paclitaxel biosynthesis.</title>
        <authorList>
            <person name="Xiong X."/>
            <person name="Gou J."/>
            <person name="Liao Q."/>
            <person name="Li Y."/>
            <person name="Zhou Q."/>
            <person name="Bi G."/>
            <person name="Li C."/>
            <person name="Du R."/>
            <person name="Wang X."/>
            <person name="Sun T."/>
            <person name="Guo L."/>
            <person name="Liang H."/>
            <person name="Lu P."/>
            <person name="Wu Y."/>
            <person name="Zhang Z."/>
            <person name="Ro D.K."/>
            <person name="Shang Y."/>
            <person name="Huang S."/>
            <person name="Yan J."/>
        </authorList>
    </citation>
    <scope>NUCLEOTIDE SEQUENCE [LARGE SCALE GENOMIC DNA]</scope>
    <source>
        <strain evidence="7">Ta-2019</strain>
    </source>
</reference>
<evidence type="ECO:0000256" key="5">
    <source>
        <dbReference type="ARBA" id="ARBA00023122"/>
    </source>
</evidence>
<keyword evidence="5" id="KW-0129">CBS domain</keyword>
<dbReference type="Pfam" id="PF00654">
    <property type="entry name" value="Voltage_CLC"/>
    <property type="match status" value="1"/>
</dbReference>
<feature type="non-terminal residue" evidence="7">
    <location>
        <position position="1"/>
    </location>
</feature>
<keyword evidence="3" id="KW-0677">Repeat</keyword>
<dbReference type="PANTHER" id="PTHR11689">
    <property type="entry name" value="CHLORIDE CHANNEL PROTEIN CLC FAMILY MEMBER"/>
    <property type="match status" value="1"/>
</dbReference>
<comment type="caution">
    <text evidence="7">The sequence shown here is derived from an EMBL/GenBank/DDBJ whole genome shotgun (WGS) entry which is preliminary data.</text>
</comment>
<comment type="subcellular location">
    <subcellularLocation>
        <location evidence="1">Membrane</location>
        <topology evidence="1">Multi-pass membrane protein</topology>
    </subcellularLocation>
</comment>
<dbReference type="InterPro" id="IPR014743">
    <property type="entry name" value="Cl-channel_core"/>
</dbReference>
<evidence type="ECO:0000256" key="1">
    <source>
        <dbReference type="ARBA" id="ARBA00004141"/>
    </source>
</evidence>
<dbReference type="GO" id="GO:0009705">
    <property type="term" value="C:plant-type vacuole membrane"/>
    <property type="evidence" value="ECO:0007669"/>
    <property type="project" value="TreeGrafter"/>
</dbReference>
<evidence type="ECO:0000313" key="7">
    <source>
        <dbReference type="EMBL" id="KAH9318966.1"/>
    </source>
</evidence>
<feature type="non-terminal residue" evidence="7">
    <location>
        <position position="119"/>
    </location>
</feature>
<proteinExistence type="predicted"/>
<sequence length="119" mass="12731">LFIPVILIGSAYGRALGEMMGSFADIDQGVFVVLGASSLLGGLMKMTVSICVILLEKTNKLSLLPLIMIELLVSKTIADCFNSSVYDKIVHLKGIPFLEAHAEPYMSQLTAGDVVTCPL</sequence>
<dbReference type="GO" id="GO:0015108">
    <property type="term" value="F:chloride transmembrane transporter activity"/>
    <property type="evidence" value="ECO:0007669"/>
    <property type="project" value="InterPro"/>
</dbReference>
<dbReference type="Gene3D" id="1.10.3080.10">
    <property type="entry name" value="Clc chloride channel"/>
    <property type="match status" value="1"/>
</dbReference>
<dbReference type="OMA" id="GLMISHY"/>
<evidence type="ECO:0008006" key="9">
    <source>
        <dbReference type="Google" id="ProtNLM"/>
    </source>
</evidence>
<keyword evidence="8" id="KW-1185">Reference proteome</keyword>
<evidence type="ECO:0000256" key="4">
    <source>
        <dbReference type="ARBA" id="ARBA00022989"/>
    </source>
</evidence>
<gene>
    <name evidence="7" type="ORF">KI387_020735</name>
</gene>
<dbReference type="Proteomes" id="UP000824469">
    <property type="component" value="Unassembled WGS sequence"/>
</dbReference>
<evidence type="ECO:0000256" key="2">
    <source>
        <dbReference type="ARBA" id="ARBA00022692"/>
    </source>
</evidence>
<evidence type="ECO:0000256" key="6">
    <source>
        <dbReference type="ARBA" id="ARBA00023136"/>
    </source>
</evidence>
<name>A0AA38LCF5_TAXCH</name>